<feature type="domain" description="Metallo-beta-lactamase" evidence="6">
    <location>
        <begin position="53"/>
        <end position="233"/>
    </location>
</feature>
<dbReference type="InterPro" id="IPR036866">
    <property type="entry name" value="RibonucZ/Hydroxyglut_hydro"/>
</dbReference>
<comment type="cofactor">
    <cofactor evidence="1">
        <name>Zn(2+)</name>
        <dbReference type="ChEBI" id="CHEBI:29105"/>
    </cofactor>
</comment>
<evidence type="ECO:0000259" key="6">
    <source>
        <dbReference type="SMART" id="SM00849"/>
    </source>
</evidence>
<dbReference type="SUPFAM" id="SSF56281">
    <property type="entry name" value="Metallo-hydrolase/oxidoreductase"/>
    <property type="match status" value="1"/>
</dbReference>
<comment type="caution">
    <text evidence="7">The sequence shown here is derived from an EMBL/GenBank/DDBJ whole genome shotgun (WGS) entry which is preliminary data.</text>
</comment>
<evidence type="ECO:0000256" key="5">
    <source>
        <dbReference type="SAM" id="MobiDB-lite"/>
    </source>
</evidence>
<evidence type="ECO:0000313" key="7">
    <source>
        <dbReference type="EMBL" id="MYD90326.1"/>
    </source>
</evidence>
<dbReference type="GO" id="GO:0016787">
    <property type="term" value="F:hydrolase activity"/>
    <property type="evidence" value="ECO:0007669"/>
    <property type="project" value="UniProtKB-KW"/>
</dbReference>
<dbReference type="PANTHER" id="PTHR46233:SF3">
    <property type="entry name" value="HYDROXYACYLGLUTATHIONE HYDROLASE GLOC"/>
    <property type="match status" value="1"/>
</dbReference>
<proteinExistence type="predicted"/>
<evidence type="ECO:0000256" key="4">
    <source>
        <dbReference type="ARBA" id="ARBA00022833"/>
    </source>
</evidence>
<protein>
    <submittedName>
        <fullName evidence="7">MBL fold metallo-hydrolase</fullName>
    </submittedName>
</protein>
<dbReference type="Gene3D" id="3.60.15.10">
    <property type="entry name" value="Ribonuclease Z/Hydroxyacylglutathione hydrolase-like"/>
    <property type="match status" value="1"/>
</dbReference>
<evidence type="ECO:0000256" key="2">
    <source>
        <dbReference type="ARBA" id="ARBA00022723"/>
    </source>
</evidence>
<dbReference type="AlphaFoldDB" id="A0A6B1DTN2"/>
<gene>
    <name evidence="7" type="ORF">F4Y08_08330</name>
</gene>
<accession>A0A6B1DTN2</accession>
<keyword evidence="4" id="KW-0862">Zinc</keyword>
<dbReference type="EMBL" id="VXPY01000056">
    <property type="protein sequence ID" value="MYD90326.1"/>
    <property type="molecule type" value="Genomic_DNA"/>
</dbReference>
<dbReference type="Pfam" id="PF00753">
    <property type="entry name" value="Lactamase_B"/>
    <property type="match status" value="1"/>
</dbReference>
<sequence>MASHHRLGTTCTTGSAPGATRTAGPPRRRVGLLKTQTGLTTLIIKKITVGLLEENCYLLGCEETRAAVLIDPGDSARSILQQVEEDGLELQAIVNTHAHFDHVLAVNNIVDTTGVPFWLHELDLPTLQAVPAQVEAWLGARVPPVRHPDHYLEEGQTLEFGTMRLQVRFVPGHAPGHVAFVEEEHRLAVVGDTLFHRGIGRFDLPGADGPTLLASITDQLLTLEDDFAVLPGHGPETTIGEERVQNPYVGEHATFVV</sequence>
<dbReference type="InterPro" id="IPR001279">
    <property type="entry name" value="Metallo-B-lactamas"/>
</dbReference>
<keyword evidence="2" id="KW-0479">Metal-binding</keyword>
<dbReference type="GO" id="GO:0046872">
    <property type="term" value="F:metal ion binding"/>
    <property type="evidence" value="ECO:0007669"/>
    <property type="project" value="UniProtKB-KW"/>
</dbReference>
<reference evidence="7" key="1">
    <citation type="submission" date="2019-09" db="EMBL/GenBank/DDBJ databases">
        <title>Characterisation of the sponge microbiome using genome-centric metagenomics.</title>
        <authorList>
            <person name="Engelberts J.P."/>
            <person name="Robbins S.J."/>
            <person name="De Goeij J.M."/>
            <person name="Aranda M."/>
            <person name="Bell S.C."/>
            <person name="Webster N.S."/>
        </authorList>
    </citation>
    <scope>NUCLEOTIDE SEQUENCE</scope>
    <source>
        <strain evidence="7">SB0662_bin_9</strain>
    </source>
</reference>
<evidence type="ECO:0000256" key="3">
    <source>
        <dbReference type="ARBA" id="ARBA00022801"/>
    </source>
</evidence>
<organism evidence="7">
    <name type="scientific">Caldilineaceae bacterium SB0662_bin_9</name>
    <dbReference type="NCBI Taxonomy" id="2605258"/>
    <lineage>
        <taxon>Bacteria</taxon>
        <taxon>Bacillati</taxon>
        <taxon>Chloroflexota</taxon>
        <taxon>Caldilineae</taxon>
        <taxon>Caldilineales</taxon>
        <taxon>Caldilineaceae</taxon>
    </lineage>
</organism>
<evidence type="ECO:0000256" key="1">
    <source>
        <dbReference type="ARBA" id="ARBA00001947"/>
    </source>
</evidence>
<name>A0A6B1DTN2_9CHLR</name>
<dbReference type="PANTHER" id="PTHR46233">
    <property type="entry name" value="HYDROXYACYLGLUTATHIONE HYDROLASE GLOC"/>
    <property type="match status" value="1"/>
</dbReference>
<feature type="region of interest" description="Disordered" evidence="5">
    <location>
        <begin position="1"/>
        <end position="27"/>
    </location>
</feature>
<dbReference type="InterPro" id="IPR051453">
    <property type="entry name" value="MBL_Glyoxalase_II"/>
</dbReference>
<dbReference type="SMART" id="SM00849">
    <property type="entry name" value="Lactamase_B"/>
    <property type="match status" value="1"/>
</dbReference>
<keyword evidence="3 7" id="KW-0378">Hydrolase</keyword>